<accession>A0AA88VNW5</accession>
<feature type="compositionally biased region" description="Polar residues" evidence="1">
    <location>
        <begin position="148"/>
        <end position="164"/>
    </location>
</feature>
<protein>
    <submittedName>
        <fullName evidence="2">Uncharacterized protein</fullName>
    </submittedName>
</protein>
<evidence type="ECO:0000313" key="2">
    <source>
        <dbReference type="EMBL" id="KAK3012342.1"/>
    </source>
</evidence>
<organism evidence="2 3">
    <name type="scientific">Escallonia herrerae</name>
    <dbReference type="NCBI Taxonomy" id="1293975"/>
    <lineage>
        <taxon>Eukaryota</taxon>
        <taxon>Viridiplantae</taxon>
        <taxon>Streptophyta</taxon>
        <taxon>Embryophyta</taxon>
        <taxon>Tracheophyta</taxon>
        <taxon>Spermatophyta</taxon>
        <taxon>Magnoliopsida</taxon>
        <taxon>eudicotyledons</taxon>
        <taxon>Gunneridae</taxon>
        <taxon>Pentapetalae</taxon>
        <taxon>asterids</taxon>
        <taxon>campanulids</taxon>
        <taxon>Escalloniales</taxon>
        <taxon>Escalloniaceae</taxon>
        <taxon>Escallonia</taxon>
    </lineage>
</organism>
<evidence type="ECO:0000256" key="1">
    <source>
        <dbReference type="SAM" id="MobiDB-lite"/>
    </source>
</evidence>
<reference evidence="2" key="1">
    <citation type="submission" date="2022-12" db="EMBL/GenBank/DDBJ databases">
        <title>Draft genome assemblies for two species of Escallonia (Escalloniales).</title>
        <authorList>
            <person name="Chanderbali A."/>
            <person name="Dervinis C."/>
            <person name="Anghel I."/>
            <person name="Soltis D."/>
            <person name="Soltis P."/>
            <person name="Zapata F."/>
        </authorList>
    </citation>
    <scope>NUCLEOTIDE SEQUENCE</scope>
    <source>
        <strain evidence="2">UCBG64.0493</strain>
        <tissue evidence="2">Leaf</tissue>
    </source>
</reference>
<keyword evidence="3" id="KW-1185">Reference proteome</keyword>
<dbReference type="InterPro" id="IPR052035">
    <property type="entry name" value="ZnF_BED_domain_contain"/>
</dbReference>
<feature type="region of interest" description="Disordered" evidence="1">
    <location>
        <begin position="142"/>
        <end position="166"/>
    </location>
</feature>
<sequence>MEHQPPFTAVIFGLRQPRGKLARQRRNPLLQPPPEIKRQHIHHRSSKSNGVNAPRIVQLHVPPQVPLLRPEPAQQHHRHNRPLLFHNPQFSIADTIPSGTPAERNPFGTRCDTGEVMDKIMSSNKVTSSPIASSPVQTPGAILEDQTCHPSTPNTSMGVSSSESIDFDSGLEELNNENLKSSERELGNMIILHGYLLSIVDHVGFRRYSSALQPLFKIPTRNIVKSDIMKIFDDEREQTMKQLEAIRSRIVVITDLWASGNQKKDFVAVTGHFIDEEFILQSRILRKQKFVGVGAWGVG</sequence>
<gene>
    <name evidence="2" type="ORF">RJ639_012986</name>
</gene>
<dbReference type="Proteomes" id="UP001188597">
    <property type="component" value="Unassembled WGS sequence"/>
</dbReference>
<evidence type="ECO:0000313" key="3">
    <source>
        <dbReference type="Proteomes" id="UP001188597"/>
    </source>
</evidence>
<dbReference type="PANTHER" id="PTHR46481">
    <property type="entry name" value="ZINC FINGER BED DOMAIN-CONTAINING PROTEIN 4"/>
    <property type="match status" value="1"/>
</dbReference>
<comment type="caution">
    <text evidence="2">The sequence shown here is derived from an EMBL/GenBank/DDBJ whole genome shotgun (WGS) entry which is preliminary data.</text>
</comment>
<dbReference type="AlphaFoldDB" id="A0AA88VNW5"/>
<name>A0AA88VNW5_9ASTE</name>
<dbReference type="EMBL" id="JAVXUP010001385">
    <property type="protein sequence ID" value="KAK3012342.1"/>
    <property type="molecule type" value="Genomic_DNA"/>
</dbReference>
<proteinExistence type="predicted"/>
<dbReference type="PANTHER" id="PTHR46481:SF11">
    <property type="entry name" value="ZINC FINGER BED DOMAIN-CONTAINING PROTEIN RICESLEEPER 2-LIKE"/>
    <property type="match status" value="1"/>
</dbReference>